<organism evidence="2 3">
    <name type="scientific">Flavobacterium seoulense</name>
    <dbReference type="NCBI Taxonomy" id="1492738"/>
    <lineage>
        <taxon>Bacteria</taxon>
        <taxon>Pseudomonadati</taxon>
        <taxon>Bacteroidota</taxon>
        <taxon>Flavobacteriia</taxon>
        <taxon>Flavobacteriales</taxon>
        <taxon>Flavobacteriaceae</taxon>
        <taxon>Flavobacterium</taxon>
    </lineage>
</organism>
<sequence>MKKYMIIGAILITGMIFAQAPKPQLEAVGNKVKATYFYENGQVQQEGFYKNGKLDGKWTSYDKNGNKLAVAEYQKGEKVGKWFFWKDSTLSEVDYANNKIASVKHWKKEAIVNMY</sequence>
<keyword evidence="1" id="KW-0732">Signal</keyword>
<dbReference type="eggNOG" id="COG2849">
    <property type="taxonomic scope" value="Bacteria"/>
</dbReference>
<evidence type="ECO:0000313" key="3">
    <source>
        <dbReference type="Proteomes" id="UP000027064"/>
    </source>
</evidence>
<dbReference type="OrthoDB" id="1467310at2"/>
<dbReference type="RefSeq" id="WP_035656739.1">
    <property type="nucleotide sequence ID" value="NZ_JNCA01000001.1"/>
</dbReference>
<comment type="caution">
    <text evidence="2">The sequence shown here is derived from an EMBL/GenBank/DDBJ whole genome shotgun (WGS) entry which is preliminary data.</text>
</comment>
<dbReference type="PATRIC" id="fig|1492738.3.peg.153"/>
<gene>
    <name evidence="2" type="ORF">FEM21_01580</name>
</gene>
<dbReference type="InterPro" id="IPR011652">
    <property type="entry name" value="MORN_2"/>
</dbReference>
<proteinExistence type="predicted"/>
<dbReference type="AlphaFoldDB" id="A0A066X154"/>
<dbReference type="Proteomes" id="UP000027064">
    <property type="component" value="Unassembled WGS sequence"/>
</dbReference>
<dbReference type="EMBL" id="JNCA01000001">
    <property type="protein sequence ID" value="KDN56655.1"/>
    <property type="molecule type" value="Genomic_DNA"/>
</dbReference>
<evidence type="ECO:0000313" key="2">
    <source>
        <dbReference type="EMBL" id="KDN56655.1"/>
    </source>
</evidence>
<name>A0A066X154_9FLAO</name>
<reference evidence="2 3" key="1">
    <citation type="submission" date="2014-05" db="EMBL/GenBank/DDBJ databases">
        <title>Genome Sequence of Flavobacterium sp. EM1321.</title>
        <authorList>
            <person name="Shin S.-K."/>
            <person name="Yi H."/>
        </authorList>
    </citation>
    <scope>NUCLEOTIDE SEQUENCE [LARGE SCALE GENOMIC DNA]</scope>
    <source>
        <strain evidence="2 3">EM1321</strain>
    </source>
</reference>
<dbReference type="Gene3D" id="2.20.110.10">
    <property type="entry name" value="Histone H3 K4-specific methyltransferase SET7/9 N-terminal domain"/>
    <property type="match status" value="1"/>
</dbReference>
<evidence type="ECO:0008006" key="4">
    <source>
        <dbReference type="Google" id="ProtNLM"/>
    </source>
</evidence>
<dbReference type="STRING" id="1492738.FEM21_01580"/>
<feature type="signal peptide" evidence="1">
    <location>
        <begin position="1"/>
        <end position="20"/>
    </location>
</feature>
<feature type="chain" id="PRO_5001633467" description="Membrane-binding protein" evidence="1">
    <location>
        <begin position="21"/>
        <end position="115"/>
    </location>
</feature>
<dbReference type="SUPFAM" id="SSF82185">
    <property type="entry name" value="Histone H3 K4-specific methyltransferase SET7/9 N-terminal domain"/>
    <property type="match status" value="1"/>
</dbReference>
<keyword evidence="3" id="KW-1185">Reference proteome</keyword>
<evidence type="ECO:0000256" key="1">
    <source>
        <dbReference type="SAM" id="SignalP"/>
    </source>
</evidence>
<protein>
    <recommendedName>
        <fullName evidence="4">Membrane-binding protein</fullName>
    </recommendedName>
</protein>
<dbReference type="Pfam" id="PF07661">
    <property type="entry name" value="MORN_2"/>
    <property type="match status" value="2"/>
</dbReference>
<accession>A0A066X154</accession>